<dbReference type="Gene3D" id="2.60.40.10">
    <property type="entry name" value="Immunoglobulins"/>
    <property type="match status" value="1"/>
</dbReference>
<dbReference type="GeneID" id="17288756"/>
<evidence type="ECO:0008006" key="6">
    <source>
        <dbReference type="Google" id="ProtNLM"/>
    </source>
</evidence>
<reference evidence="4" key="3">
    <citation type="submission" date="2016-03" db="UniProtKB">
        <authorList>
            <consortium name="EnsemblProtists"/>
        </authorList>
    </citation>
    <scope>IDENTIFICATION</scope>
</reference>
<feature type="signal peptide" evidence="2">
    <location>
        <begin position="1"/>
        <end position="17"/>
    </location>
</feature>
<dbReference type="EnsemblProtists" id="EKX32027">
    <property type="protein sequence ID" value="EKX32027"/>
    <property type="gene ID" value="GUITHDRAFT_148897"/>
</dbReference>
<protein>
    <recommendedName>
        <fullName evidence="6">Sialate O-acetylesterase domain-containing protein</fullName>
    </recommendedName>
</protein>
<dbReference type="RefSeq" id="XP_005819007.1">
    <property type="nucleotide sequence ID" value="XM_005818950.1"/>
</dbReference>
<dbReference type="HOGENOM" id="CLU_356601_0_0_1"/>
<organism evidence="3">
    <name type="scientific">Guillardia theta (strain CCMP2712)</name>
    <name type="common">Cryptophyte</name>
    <dbReference type="NCBI Taxonomy" id="905079"/>
    <lineage>
        <taxon>Eukaryota</taxon>
        <taxon>Cryptophyceae</taxon>
        <taxon>Pyrenomonadales</taxon>
        <taxon>Geminigeraceae</taxon>
        <taxon>Guillardia</taxon>
    </lineage>
</organism>
<feature type="repeat" description="Filamin" evidence="1">
    <location>
        <begin position="333"/>
        <end position="472"/>
    </location>
</feature>
<sequence length="787" mass="87649">MIHAACLAIALVVVCHASGSGEGQEAARAVNVADVRRGSLMLCRAGGEVLGNQLAIDGNLVSGWVTEGDGEANEAVLVLDHLYATVGLRIHSGYAGHMAITQLRLWYATSLLNPDHFHNRSAYNLALFSEVSWKHFSSLSHDDYMEVQEGVILTHAMTSALHHPPLLVRAVKIAIDDWTPGGGPAILNEVEVLAPLHLNPSLHDDDDVDRPAFGYVWPLYNRSLSTKEEAQEEEPRFLWFGELEHNESIVRSDIRVNLSAVNCEVPAEALVEVYFGGKKVSSSTTSSHVSFTVSGLDPGLHIVTARLRSVLTGELLPLMDRRAFFVRRQPAVHPFFLTRNIEVIGDGVVKSVAGERSKFRIHVIEEEASAAGMDDQGSTCTSRWGSRMPWEANTQEHWTVLLRGPALIVGNVVPTDTIGVYDASYTAVDPGWYDLHIVLHYAQCSGLRNPGDGGEEEVIEVQVPGSPFRVFVSDQGYSNCFPNGSQLAVNPFRPEALKPRCSKLEPAEAEGRWVNKHLLCSATSRETLPCSHADEMDDWVWVPWRCSLPKRVPLEAQQCLEERNRRILFAGASPQRTLFFDVADLILPGDMVKTKAHQDLEFPPSAYFHWIPYDTQDKPGCPLNCLIDYDQVTWHIDKFVNLTSKNDKDLIVVQASIHDIFFGTLDNYFRNIPKLARLLRALLKRQRILPLFRHGDAIHLPRGGDVSLVKHGFRSQRMIAALEFARRIMKEAGVPILDTLSFTVVRPEGTSDGYHFNEWACLEDNFRGNSISRTIANIVLHYACEDS</sequence>
<keyword evidence="2" id="KW-0732">Signal</keyword>
<dbReference type="EMBL" id="JH993217">
    <property type="protein sequence ID" value="EKX32027.1"/>
    <property type="molecule type" value="Genomic_DNA"/>
</dbReference>
<dbReference type="OrthoDB" id="5945755at2759"/>
<dbReference type="KEGG" id="gtt:GUITHDRAFT_148897"/>
<dbReference type="InterPro" id="IPR017868">
    <property type="entry name" value="Filamin/ABP280_repeat-like"/>
</dbReference>
<reference evidence="3 5" key="1">
    <citation type="journal article" date="2012" name="Nature">
        <title>Algal genomes reveal evolutionary mosaicism and the fate of nucleomorphs.</title>
        <authorList>
            <consortium name="DOE Joint Genome Institute"/>
            <person name="Curtis B.A."/>
            <person name="Tanifuji G."/>
            <person name="Burki F."/>
            <person name="Gruber A."/>
            <person name="Irimia M."/>
            <person name="Maruyama S."/>
            <person name="Arias M.C."/>
            <person name="Ball S.G."/>
            <person name="Gile G.H."/>
            <person name="Hirakawa Y."/>
            <person name="Hopkins J.F."/>
            <person name="Kuo A."/>
            <person name="Rensing S.A."/>
            <person name="Schmutz J."/>
            <person name="Symeonidi A."/>
            <person name="Elias M."/>
            <person name="Eveleigh R.J."/>
            <person name="Herman E.K."/>
            <person name="Klute M.J."/>
            <person name="Nakayama T."/>
            <person name="Obornik M."/>
            <person name="Reyes-Prieto A."/>
            <person name="Armbrust E.V."/>
            <person name="Aves S.J."/>
            <person name="Beiko R.G."/>
            <person name="Coutinho P."/>
            <person name="Dacks J.B."/>
            <person name="Durnford D.G."/>
            <person name="Fast N.M."/>
            <person name="Green B.R."/>
            <person name="Grisdale C.J."/>
            <person name="Hempel F."/>
            <person name="Henrissat B."/>
            <person name="Hoppner M.P."/>
            <person name="Ishida K."/>
            <person name="Kim E."/>
            <person name="Koreny L."/>
            <person name="Kroth P.G."/>
            <person name="Liu Y."/>
            <person name="Malik S.B."/>
            <person name="Maier U.G."/>
            <person name="McRose D."/>
            <person name="Mock T."/>
            <person name="Neilson J.A."/>
            <person name="Onodera N.T."/>
            <person name="Poole A.M."/>
            <person name="Pritham E.J."/>
            <person name="Richards T.A."/>
            <person name="Rocap G."/>
            <person name="Roy S.W."/>
            <person name="Sarai C."/>
            <person name="Schaack S."/>
            <person name="Shirato S."/>
            <person name="Slamovits C.H."/>
            <person name="Spencer D.F."/>
            <person name="Suzuki S."/>
            <person name="Worden A.Z."/>
            <person name="Zauner S."/>
            <person name="Barry K."/>
            <person name="Bell C."/>
            <person name="Bharti A.K."/>
            <person name="Crow J.A."/>
            <person name="Grimwood J."/>
            <person name="Kramer R."/>
            <person name="Lindquist E."/>
            <person name="Lucas S."/>
            <person name="Salamov A."/>
            <person name="McFadden G.I."/>
            <person name="Lane C.E."/>
            <person name="Keeling P.J."/>
            <person name="Gray M.W."/>
            <person name="Grigoriev I.V."/>
            <person name="Archibald J.M."/>
        </authorList>
    </citation>
    <scope>NUCLEOTIDE SEQUENCE</scope>
    <source>
        <strain evidence="3 5">CCMP2712</strain>
    </source>
</reference>
<proteinExistence type="predicted"/>
<evidence type="ECO:0000313" key="3">
    <source>
        <dbReference type="EMBL" id="EKX32027.1"/>
    </source>
</evidence>
<reference evidence="5" key="2">
    <citation type="submission" date="2012-11" db="EMBL/GenBank/DDBJ databases">
        <authorList>
            <person name="Kuo A."/>
            <person name="Curtis B.A."/>
            <person name="Tanifuji G."/>
            <person name="Burki F."/>
            <person name="Gruber A."/>
            <person name="Irimia M."/>
            <person name="Maruyama S."/>
            <person name="Arias M.C."/>
            <person name="Ball S.G."/>
            <person name="Gile G.H."/>
            <person name="Hirakawa Y."/>
            <person name="Hopkins J.F."/>
            <person name="Rensing S.A."/>
            <person name="Schmutz J."/>
            <person name="Symeonidi A."/>
            <person name="Elias M."/>
            <person name="Eveleigh R.J."/>
            <person name="Herman E.K."/>
            <person name="Klute M.J."/>
            <person name="Nakayama T."/>
            <person name="Obornik M."/>
            <person name="Reyes-Prieto A."/>
            <person name="Armbrust E.V."/>
            <person name="Aves S.J."/>
            <person name="Beiko R.G."/>
            <person name="Coutinho P."/>
            <person name="Dacks J.B."/>
            <person name="Durnford D.G."/>
            <person name="Fast N.M."/>
            <person name="Green B.R."/>
            <person name="Grisdale C."/>
            <person name="Hempe F."/>
            <person name="Henrissat B."/>
            <person name="Hoppner M.P."/>
            <person name="Ishida K.-I."/>
            <person name="Kim E."/>
            <person name="Koreny L."/>
            <person name="Kroth P.G."/>
            <person name="Liu Y."/>
            <person name="Malik S.-B."/>
            <person name="Maier U.G."/>
            <person name="McRose D."/>
            <person name="Mock T."/>
            <person name="Neilson J.A."/>
            <person name="Onodera N.T."/>
            <person name="Poole A.M."/>
            <person name="Pritham E.J."/>
            <person name="Richards T.A."/>
            <person name="Rocap G."/>
            <person name="Roy S.W."/>
            <person name="Sarai C."/>
            <person name="Schaack S."/>
            <person name="Shirato S."/>
            <person name="Slamovits C.H."/>
            <person name="Spencer D.F."/>
            <person name="Suzuki S."/>
            <person name="Worden A.Z."/>
            <person name="Zauner S."/>
            <person name="Barry K."/>
            <person name="Bell C."/>
            <person name="Bharti A.K."/>
            <person name="Crow J.A."/>
            <person name="Grimwood J."/>
            <person name="Kramer R."/>
            <person name="Lindquist E."/>
            <person name="Lucas S."/>
            <person name="Salamov A."/>
            <person name="McFadden G.I."/>
            <person name="Lane C.E."/>
            <person name="Keeling P.J."/>
            <person name="Gray M.W."/>
            <person name="Grigoriev I.V."/>
            <person name="Archibald J.M."/>
        </authorList>
    </citation>
    <scope>NUCLEOTIDE SEQUENCE</scope>
    <source>
        <strain evidence="5">CCMP2712</strain>
    </source>
</reference>
<dbReference type="PaxDb" id="55529-EKX32027"/>
<dbReference type="InterPro" id="IPR013783">
    <property type="entry name" value="Ig-like_fold"/>
</dbReference>
<name>L1I7G3_GUITC</name>
<dbReference type="PROSITE" id="PS50194">
    <property type="entry name" value="FILAMIN_REPEAT"/>
    <property type="match status" value="1"/>
</dbReference>
<dbReference type="AlphaFoldDB" id="L1I7G3"/>
<keyword evidence="5" id="KW-1185">Reference proteome</keyword>
<evidence type="ECO:0000313" key="5">
    <source>
        <dbReference type="Proteomes" id="UP000011087"/>
    </source>
</evidence>
<feature type="chain" id="PRO_5008769682" description="Sialate O-acetylesterase domain-containing protein" evidence="2">
    <location>
        <begin position="18"/>
        <end position="787"/>
    </location>
</feature>
<dbReference type="Proteomes" id="UP000011087">
    <property type="component" value="Unassembled WGS sequence"/>
</dbReference>
<gene>
    <name evidence="3" type="ORF">GUITHDRAFT_148897</name>
</gene>
<accession>L1I7G3</accession>
<evidence type="ECO:0000256" key="2">
    <source>
        <dbReference type="SAM" id="SignalP"/>
    </source>
</evidence>
<evidence type="ECO:0000313" key="4">
    <source>
        <dbReference type="EnsemblProtists" id="EKX32027"/>
    </source>
</evidence>
<evidence type="ECO:0000256" key="1">
    <source>
        <dbReference type="PROSITE-ProRule" id="PRU00087"/>
    </source>
</evidence>